<keyword evidence="6" id="KW-1185">Reference proteome</keyword>
<feature type="domain" description="Methyltransferase type 11" evidence="4">
    <location>
        <begin position="38"/>
        <end position="130"/>
    </location>
</feature>
<dbReference type="GO" id="GO:0032259">
    <property type="term" value="P:methylation"/>
    <property type="evidence" value="ECO:0007669"/>
    <property type="project" value="UniProtKB-KW"/>
</dbReference>
<name>A0A7C9TMR6_9MICO</name>
<dbReference type="PANTHER" id="PTHR44942:SF4">
    <property type="entry name" value="METHYLTRANSFERASE TYPE 11 DOMAIN-CONTAINING PROTEIN"/>
    <property type="match status" value="1"/>
</dbReference>
<dbReference type="EMBL" id="JAAGWZ010000001">
    <property type="protein sequence ID" value="NEM89936.1"/>
    <property type="molecule type" value="Genomic_DNA"/>
</dbReference>
<dbReference type="Pfam" id="PF08241">
    <property type="entry name" value="Methyltransf_11"/>
    <property type="match status" value="1"/>
</dbReference>
<keyword evidence="3 5" id="KW-0808">Transferase</keyword>
<reference evidence="5 6" key="1">
    <citation type="journal article" date="2014" name="Int. J. Syst. Evol. Microbiol.">
        <title>Description of Galbitalea soli gen. nov., sp. nov., and Frondihabitans sucicola sp. nov.</title>
        <authorList>
            <person name="Kim S.J."/>
            <person name="Lim J.M."/>
            <person name="Ahn J.H."/>
            <person name="Weon H.Y."/>
            <person name="Hamada M."/>
            <person name="Suzuki K."/>
            <person name="Ahn T.Y."/>
            <person name="Kwon S.W."/>
        </authorList>
    </citation>
    <scope>NUCLEOTIDE SEQUENCE [LARGE SCALE GENOMIC DNA]</scope>
    <source>
        <strain evidence="5 6">NBRC 108727</strain>
    </source>
</reference>
<evidence type="ECO:0000259" key="4">
    <source>
        <dbReference type="Pfam" id="PF08241"/>
    </source>
</evidence>
<dbReference type="Gene3D" id="3.40.50.150">
    <property type="entry name" value="Vaccinia Virus protein VP39"/>
    <property type="match status" value="1"/>
</dbReference>
<accession>A0A7C9TMR6</accession>
<sequence length="252" mass="26496">MIFDVAADSYQRFMGRYSDPLSALFVDALAPTPGSRALDVGAGTGALTAQLARVLGEEAVAAVEPSPPFLAALRERLPRVDARLAPAEAIPFAAHAFDLTVAGLVVNFMTEPLVGIAEMRRVTRSGGRVAASLWDFSGGRAPLSLFWRAASAIDPAAEDEAALVGARPGYLGELFESAGLHEVRSGELTVRVPYADFEEWWTPYTLGVGPAGAYVTRLDDEARAALRRECEALLGPGPGAIEGTAVTTVGVV</sequence>
<proteinExistence type="inferred from homology"/>
<protein>
    <submittedName>
        <fullName evidence="5">Methyltransferase domain-containing protein</fullName>
    </submittedName>
</protein>
<comment type="caution">
    <text evidence="5">The sequence shown here is derived from an EMBL/GenBank/DDBJ whole genome shotgun (WGS) entry which is preliminary data.</text>
</comment>
<comment type="similarity">
    <text evidence="1">Belongs to the methyltransferase superfamily.</text>
</comment>
<dbReference type="InterPro" id="IPR029063">
    <property type="entry name" value="SAM-dependent_MTases_sf"/>
</dbReference>
<gene>
    <name evidence="5" type="ORF">G3T37_01040</name>
</gene>
<dbReference type="GO" id="GO:0008757">
    <property type="term" value="F:S-adenosylmethionine-dependent methyltransferase activity"/>
    <property type="evidence" value="ECO:0007669"/>
    <property type="project" value="InterPro"/>
</dbReference>
<dbReference type="PANTHER" id="PTHR44942">
    <property type="entry name" value="METHYLTRANSF_11 DOMAIN-CONTAINING PROTEIN"/>
    <property type="match status" value="1"/>
</dbReference>
<evidence type="ECO:0000313" key="5">
    <source>
        <dbReference type="EMBL" id="NEM89936.1"/>
    </source>
</evidence>
<evidence type="ECO:0000256" key="1">
    <source>
        <dbReference type="ARBA" id="ARBA00008361"/>
    </source>
</evidence>
<dbReference type="AlphaFoldDB" id="A0A7C9TMR6"/>
<dbReference type="InterPro" id="IPR013216">
    <property type="entry name" value="Methyltransf_11"/>
</dbReference>
<dbReference type="Proteomes" id="UP000479756">
    <property type="component" value="Unassembled WGS sequence"/>
</dbReference>
<dbReference type="SUPFAM" id="SSF53335">
    <property type="entry name" value="S-adenosyl-L-methionine-dependent methyltransferases"/>
    <property type="match status" value="1"/>
</dbReference>
<evidence type="ECO:0000256" key="2">
    <source>
        <dbReference type="ARBA" id="ARBA00022603"/>
    </source>
</evidence>
<evidence type="ECO:0000313" key="6">
    <source>
        <dbReference type="Proteomes" id="UP000479756"/>
    </source>
</evidence>
<dbReference type="InterPro" id="IPR051052">
    <property type="entry name" value="Diverse_substrate_MTase"/>
</dbReference>
<dbReference type="RefSeq" id="WP_163471624.1">
    <property type="nucleotide sequence ID" value="NZ_JAAGWZ010000001.1"/>
</dbReference>
<dbReference type="CDD" id="cd02440">
    <property type="entry name" value="AdoMet_MTases"/>
    <property type="match status" value="1"/>
</dbReference>
<organism evidence="5 6">
    <name type="scientific">Galbitalea soli</name>
    <dbReference type="NCBI Taxonomy" id="1268042"/>
    <lineage>
        <taxon>Bacteria</taxon>
        <taxon>Bacillati</taxon>
        <taxon>Actinomycetota</taxon>
        <taxon>Actinomycetes</taxon>
        <taxon>Micrococcales</taxon>
        <taxon>Microbacteriaceae</taxon>
        <taxon>Galbitalea</taxon>
    </lineage>
</organism>
<evidence type="ECO:0000256" key="3">
    <source>
        <dbReference type="ARBA" id="ARBA00022679"/>
    </source>
</evidence>
<keyword evidence="2 5" id="KW-0489">Methyltransferase</keyword>